<dbReference type="EMBL" id="CP150951">
    <property type="protein sequence ID" value="XFO63081.1"/>
    <property type="molecule type" value="Genomic_DNA"/>
</dbReference>
<gene>
    <name evidence="1" type="ORF">AABB29_20610</name>
</gene>
<reference evidence="2" key="1">
    <citation type="submission" date="2024-04" db="EMBL/GenBank/DDBJ databases">
        <title>Phylogenomic analyses of a clade within the roseobacter group suggest taxonomic reassignments of species of the genera Aestuariivita, Citreicella, Loktanella, Nautella, Pelagibaca, Ruegeria, Thalassobius, Thiobacimonas and Tropicibacter, and the proposal o.</title>
        <authorList>
            <person name="Jeon C.O."/>
        </authorList>
    </citation>
    <scope>NUCLEOTIDE SEQUENCE [LARGE SCALE GENOMIC DNA]</scope>
    <source>
        <strain evidence="2">BS5-3</strain>
    </source>
</reference>
<evidence type="ECO:0000313" key="1">
    <source>
        <dbReference type="EMBL" id="XFO63081.1"/>
    </source>
</evidence>
<name>A0ABZ3IEW3_9RHOB</name>
<accession>A0ABZ3IEW3</accession>
<dbReference type="Proteomes" id="UP001440612">
    <property type="component" value="Chromosome"/>
</dbReference>
<proteinExistence type="predicted"/>
<keyword evidence="2" id="KW-1185">Reference proteome</keyword>
<organism evidence="1 2">
    <name type="scientific">Yoonia phaeophyticola</name>
    <dbReference type="NCBI Taxonomy" id="3137369"/>
    <lineage>
        <taxon>Bacteria</taxon>
        <taxon>Pseudomonadati</taxon>
        <taxon>Pseudomonadota</taxon>
        <taxon>Alphaproteobacteria</taxon>
        <taxon>Rhodobacterales</taxon>
        <taxon>Paracoccaceae</taxon>
        <taxon>Yoonia</taxon>
    </lineage>
</organism>
<protein>
    <submittedName>
        <fullName evidence="1">Uncharacterized protein</fullName>
    </submittedName>
</protein>
<sequence>MQDPMIIDIPASVLAAIHRLSIEAALSVELYAQQLIGEAVAASDAGSMQDAPIAGEMSGEPQIFD</sequence>
<evidence type="ECO:0000313" key="2">
    <source>
        <dbReference type="Proteomes" id="UP001440612"/>
    </source>
</evidence>
<dbReference type="RefSeq" id="WP_373636847.1">
    <property type="nucleotide sequence ID" value="NZ_CP150951.2"/>
</dbReference>